<feature type="domain" description="Alginate lyase" evidence="5">
    <location>
        <begin position="399"/>
        <end position="455"/>
    </location>
</feature>
<dbReference type="GO" id="GO:0042597">
    <property type="term" value="C:periplasmic space"/>
    <property type="evidence" value="ECO:0007669"/>
    <property type="project" value="InterPro"/>
</dbReference>
<evidence type="ECO:0000313" key="7">
    <source>
        <dbReference type="Proteomes" id="UP000076842"/>
    </source>
</evidence>
<organism evidence="6 7">
    <name type="scientific">Calocera cornea HHB12733</name>
    <dbReference type="NCBI Taxonomy" id="1353952"/>
    <lineage>
        <taxon>Eukaryota</taxon>
        <taxon>Fungi</taxon>
        <taxon>Dikarya</taxon>
        <taxon>Basidiomycota</taxon>
        <taxon>Agaricomycotina</taxon>
        <taxon>Dacrymycetes</taxon>
        <taxon>Dacrymycetales</taxon>
        <taxon>Dacrymycetaceae</taxon>
        <taxon>Calocera</taxon>
    </lineage>
</organism>
<dbReference type="STRING" id="1353952.A0A165FZK0"/>
<dbReference type="Proteomes" id="UP000076842">
    <property type="component" value="Unassembled WGS sequence"/>
</dbReference>
<dbReference type="InParanoid" id="A0A165FZK0"/>
<dbReference type="GO" id="GO:0016829">
    <property type="term" value="F:lyase activity"/>
    <property type="evidence" value="ECO:0007669"/>
    <property type="project" value="UniProtKB-KW"/>
</dbReference>
<gene>
    <name evidence="6" type="ORF">CALCODRAFT_508842</name>
</gene>
<feature type="region of interest" description="Disordered" evidence="3">
    <location>
        <begin position="134"/>
        <end position="155"/>
    </location>
</feature>
<name>A0A165FZK0_9BASI</name>
<evidence type="ECO:0000256" key="4">
    <source>
        <dbReference type="SAM" id="SignalP"/>
    </source>
</evidence>
<feature type="domain" description="Alginate lyase" evidence="5">
    <location>
        <begin position="233"/>
        <end position="396"/>
    </location>
</feature>
<evidence type="ECO:0000313" key="6">
    <source>
        <dbReference type="EMBL" id="KZT57408.1"/>
    </source>
</evidence>
<keyword evidence="7" id="KW-1185">Reference proteome</keyword>
<dbReference type="AlphaFoldDB" id="A0A165FZK0"/>
<sequence length="590" mass="64208">MLTMWSTLSAACIVLLVPGSLADPADWVNPKYISSKPSGSTSDARNAIMQGASYSGKNGPWTLTSGNILPPSGDSRDYLSWAPYHWPDCNWCPSKSKKRRLGQEGFDDVVGRDVRVDGPADVVEAVLDNSIVSIPTTDPLSDTQSKPASMSSDTTNLPLSSMLVATDVSTGSVTAQVLTAAPTASVMLSAAWPLSSTSSDHIYSAGGTGQNAQLYGTTSSRSCTPSPTKSMAPSATWTTCPYKTKDGQANPDVRQLVGVNAIQALSQAVFYNTIAYSLSGSAQYARSAASFLNTFFLDSHTGMNPNINYGQLIRGPGHQQGQFMGVLDFRGMIKIVNGILLLRGSKNAYWTTGMDGAMTSWVKTYTQWIQQSDIGEAASKATNNHGTFYHAQMAALQVLPWEAARKGKSFHYRCFNLEALFALGKIADQLGVNVWVLKTKSGATIQDAVDYTMSVSPGDEDISELAPHVAAASAIYGDPKGRYAKFLARAEQDYDQQPYWYYDQPNAFTFSTAVKTNRRRLSTRDQFDTYDLGNIYPSCLTVDNATQSCIDPASPTDINDYYKPEVFYSVDLVQLDDAVFVSWDDLREYY</sequence>
<dbReference type="Gene3D" id="1.50.10.100">
    <property type="entry name" value="Chondroitin AC/alginate lyase"/>
    <property type="match status" value="3"/>
</dbReference>
<evidence type="ECO:0000256" key="3">
    <source>
        <dbReference type="SAM" id="MobiDB-lite"/>
    </source>
</evidence>
<dbReference type="InterPro" id="IPR008397">
    <property type="entry name" value="Alginate_lyase_dom"/>
</dbReference>
<keyword evidence="2 6" id="KW-0456">Lyase</keyword>
<evidence type="ECO:0000256" key="2">
    <source>
        <dbReference type="ARBA" id="ARBA00023239"/>
    </source>
</evidence>
<evidence type="ECO:0000259" key="5">
    <source>
        <dbReference type="Pfam" id="PF05426"/>
    </source>
</evidence>
<dbReference type="Pfam" id="PF05426">
    <property type="entry name" value="Alginate_lyase"/>
    <property type="match status" value="2"/>
</dbReference>
<keyword evidence="1 4" id="KW-0732">Signal</keyword>
<evidence type="ECO:0000256" key="1">
    <source>
        <dbReference type="ARBA" id="ARBA00022729"/>
    </source>
</evidence>
<dbReference type="OrthoDB" id="63533at2759"/>
<feature type="chain" id="PRO_5007858001" evidence="4">
    <location>
        <begin position="23"/>
        <end position="590"/>
    </location>
</feature>
<dbReference type="InterPro" id="IPR008929">
    <property type="entry name" value="Chondroitin_lyas"/>
</dbReference>
<accession>A0A165FZK0</accession>
<dbReference type="EMBL" id="KV423964">
    <property type="protein sequence ID" value="KZT57408.1"/>
    <property type="molecule type" value="Genomic_DNA"/>
</dbReference>
<reference evidence="6 7" key="1">
    <citation type="journal article" date="2016" name="Mol. Biol. Evol.">
        <title>Comparative Genomics of Early-Diverging Mushroom-Forming Fungi Provides Insights into the Origins of Lignocellulose Decay Capabilities.</title>
        <authorList>
            <person name="Nagy L.G."/>
            <person name="Riley R."/>
            <person name="Tritt A."/>
            <person name="Adam C."/>
            <person name="Daum C."/>
            <person name="Floudas D."/>
            <person name="Sun H."/>
            <person name="Yadav J.S."/>
            <person name="Pangilinan J."/>
            <person name="Larsson K.H."/>
            <person name="Matsuura K."/>
            <person name="Barry K."/>
            <person name="Labutti K."/>
            <person name="Kuo R."/>
            <person name="Ohm R.A."/>
            <person name="Bhattacharya S.S."/>
            <person name="Shirouzu T."/>
            <person name="Yoshinaga Y."/>
            <person name="Martin F.M."/>
            <person name="Grigoriev I.V."/>
            <person name="Hibbett D.S."/>
        </authorList>
    </citation>
    <scope>NUCLEOTIDE SEQUENCE [LARGE SCALE GENOMIC DNA]</scope>
    <source>
        <strain evidence="6 7">HHB12733</strain>
    </source>
</reference>
<feature type="signal peptide" evidence="4">
    <location>
        <begin position="1"/>
        <end position="22"/>
    </location>
</feature>
<dbReference type="SUPFAM" id="SSF48230">
    <property type="entry name" value="Chondroitin AC/alginate lyase"/>
    <property type="match status" value="1"/>
</dbReference>
<proteinExistence type="predicted"/>
<protein>
    <submittedName>
        <fullName evidence="6">Chondroitin AC/alginate lyase</fullName>
    </submittedName>
</protein>